<dbReference type="InterPro" id="IPR038546">
    <property type="entry name" value="Hen1_N_sf"/>
</dbReference>
<dbReference type="NCBIfam" id="TIGR04074">
    <property type="entry name" value="bacter_Hen1"/>
    <property type="match status" value="1"/>
</dbReference>
<evidence type="ECO:0000256" key="12">
    <source>
        <dbReference type="ARBA" id="ARBA00048418"/>
    </source>
</evidence>
<evidence type="ECO:0000256" key="9">
    <source>
        <dbReference type="ARBA" id="ARBA00022884"/>
    </source>
</evidence>
<feature type="domain" description="Hen1 N-terminal" evidence="14">
    <location>
        <begin position="1"/>
        <end position="247"/>
    </location>
</feature>
<dbReference type="PANTHER" id="PTHR21404:SF3">
    <property type="entry name" value="SMALL RNA 2'-O-METHYLTRANSFERASE"/>
    <property type="match status" value="1"/>
</dbReference>
<evidence type="ECO:0000256" key="4">
    <source>
        <dbReference type="ARBA" id="ARBA00022603"/>
    </source>
</evidence>
<evidence type="ECO:0000256" key="6">
    <source>
        <dbReference type="ARBA" id="ARBA00022691"/>
    </source>
</evidence>
<dbReference type="RefSeq" id="WP_387721231.1">
    <property type="nucleotide sequence ID" value="NZ_JBIAPI010000007.1"/>
</dbReference>
<dbReference type="Pfam" id="PF12623">
    <property type="entry name" value="Hen1_L"/>
    <property type="match status" value="1"/>
</dbReference>
<accession>A0ABW6QYE5</accession>
<feature type="region of interest" description="Disordered" evidence="13">
    <location>
        <begin position="263"/>
        <end position="287"/>
    </location>
</feature>
<evidence type="ECO:0000256" key="3">
    <source>
        <dbReference type="ARBA" id="ARBA00021330"/>
    </source>
</evidence>
<evidence type="ECO:0000256" key="13">
    <source>
        <dbReference type="SAM" id="MobiDB-lite"/>
    </source>
</evidence>
<keyword evidence="10" id="KW-0943">RNA-mediated gene silencing</keyword>
<evidence type="ECO:0000313" key="15">
    <source>
        <dbReference type="EMBL" id="MFF3226179.1"/>
    </source>
</evidence>
<dbReference type="Pfam" id="PF13489">
    <property type="entry name" value="Methyltransf_23"/>
    <property type="match status" value="1"/>
</dbReference>
<keyword evidence="7" id="KW-0479">Metal-binding</keyword>
<keyword evidence="16" id="KW-1185">Reference proteome</keyword>
<dbReference type="InterPro" id="IPR024740">
    <property type="entry name" value="Hen1_N"/>
</dbReference>
<evidence type="ECO:0000256" key="2">
    <source>
        <dbReference type="ARBA" id="ARBA00009026"/>
    </source>
</evidence>
<dbReference type="InterPro" id="IPR024026">
    <property type="entry name" value="3'-RNA_MeTfrase_Hen1_bac"/>
</dbReference>
<dbReference type="InterPro" id="IPR029063">
    <property type="entry name" value="SAM-dependent_MTases_sf"/>
</dbReference>
<organism evidence="15 16">
    <name type="scientific">Nocardia suismassiliense</name>
    <dbReference type="NCBI Taxonomy" id="2077092"/>
    <lineage>
        <taxon>Bacteria</taxon>
        <taxon>Bacillati</taxon>
        <taxon>Actinomycetota</taxon>
        <taxon>Actinomycetes</taxon>
        <taxon>Mycobacteriales</taxon>
        <taxon>Nocardiaceae</taxon>
        <taxon>Nocardia</taxon>
    </lineage>
</organism>
<dbReference type="Gene3D" id="3.30.1610.20">
    <property type="entry name" value="Hen1, N-terminal domain"/>
    <property type="match status" value="1"/>
</dbReference>
<evidence type="ECO:0000313" key="16">
    <source>
        <dbReference type="Proteomes" id="UP001601948"/>
    </source>
</evidence>
<comment type="caution">
    <text evidence="15">The sequence shown here is derived from an EMBL/GenBank/DDBJ whole genome shotgun (WGS) entry which is preliminary data.</text>
</comment>
<dbReference type="CDD" id="cd02440">
    <property type="entry name" value="AdoMet_MTases"/>
    <property type="match status" value="1"/>
</dbReference>
<keyword evidence="9" id="KW-0694">RNA-binding</keyword>
<keyword evidence="6" id="KW-0949">S-adenosyl-L-methionine</keyword>
<evidence type="ECO:0000256" key="8">
    <source>
        <dbReference type="ARBA" id="ARBA00022842"/>
    </source>
</evidence>
<dbReference type="Gene3D" id="3.40.50.150">
    <property type="entry name" value="Vaccinia Virus protein VP39"/>
    <property type="match status" value="1"/>
</dbReference>
<comment type="similarity">
    <text evidence="2">Belongs to the methyltransferase superfamily. HEN1 family.</text>
</comment>
<dbReference type="EMBL" id="JBIAPI010000007">
    <property type="protein sequence ID" value="MFF3226179.1"/>
    <property type="molecule type" value="Genomic_DNA"/>
</dbReference>
<evidence type="ECO:0000259" key="14">
    <source>
        <dbReference type="Pfam" id="PF12623"/>
    </source>
</evidence>
<evidence type="ECO:0000256" key="1">
    <source>
        <dbReference type="ARBA" id="ARBA00001946"/>
    </source>
</evidence>
<comment type="catalytic activity">
    <reaction evidence="12">
        <text>small RNA 3'-end nucleotide + S-adenosyl-L-methionine = small RNA 3'-end 2'-O-methylnucleotide + S-adenosyl-L-homocysteine + H(+)</text>
        <dbReference type="Rhea" id="RHEA:37887"/>
        <dbReference type="Rhea" id="RHEA-COMP:10415"/>
        <dbReference type="Rhea" id="RHEA-COMP:10416"/>
        <dbReference type="ChEBI" id="CHEBI:15378"/>
        <dbReference type="ChEBI" id="CHEBI:57856"/>
        <dbReference type="ChEBI" id="CHEBI:59789"/>
        <dbReference type="ChEBI" id="CHEBI:74896"/>
        <dbReference type="ChEBI" id="CHEBI:74898"/>
        <dbReference type="EC" id="2.1.1.386"/>
    </reaction>
</comment>
<keyword evidence="5" id="KW-0808">Transferase</keyword>
<keyword evidence="4" id="KW-0489">Methyltransferase</keyword>
<evidence type="ECO:0000256" key="10">
    <source>
        <dbReference type="ARBA" id="ARBA00023158"/>
    </source>
</evidence>
<keyword evidence="8" id="KW-0460">Magnesium</keyword>
<dbReference type="SUPFAM" id="SSF53335">
    <property type="entry name" value="S-adenosyl-L-methionine-dependent methyltransferases"/>
    <property type="match status" value="1"/>
</dbReference>
<name>A0ABW6QYE5_9NOCA</name>
<dbReference type="EC" id="2.1.1.386" evidence="11"/>
<proteinExistence type="inferred from homology"/>
<protein>
    <recommendedName>
        <fullName evidence="3">Small RNA 2'-O-methyltransferase</fullName>
        <ecNumber evidence="11">2.1.1.386</ecNumber>
    </recommendedName>
</protein>
<reference evidence="15 16" key="1">
    <citation type="submission" date="2024-10" db="EMBL/GenBank/DDBJ databases">
        <title>The Natural Products Discovery Center: Release of the First 8490 Sequenced Strains for Exploring Actinobacteria Biosynthetic Diversity.</title>
        <authorList>
            <person name="Kalkreuter E."/>
            <person name="Kautsar S.A."/>
            <person name="Yang D."/>
            <person name="Bader C.D."/>
            <person name="Teijaro C.N."/>
            <person name="Fluegel L."/>
            <person name="Davis C.M."/>
            <person name="Simpson J.R."/>
            <person name="Lauterbach L."/>
            <person name="Steele A.D."/>
            <person name="Gui C."/>
            <person name="Meng S."/>
            <person name="Li G."/>
            <person name="Viehrig K."/>
            <person name="Ye F."/>
            <person name="Su P."/>
            <person name="Kiefer A.F."/>
            <person name="Nichols A."/>
            <person name="Cepeda A.J."/>
            <person name="Yan W."/>
            <person name="Fan B."/>
            <person name="Jiang Y."/>
            <person name="Adhikari A."/>
            <person name="Zheng C.-J."/>
            <person name="Schuster L."/>
            <person name="Cowan T.M."/>
            <person name="Smanski M.J."/>
            <person name="Chevrette M.G."/>
            <person name="De Carvalho L.P.S."/>
            <person name="Shen B."/>
        </authorList>
    </citation>
    <scope>NUCLEOTIDE SEQUENCE [LARGE SCALE GENOMIC DNA]</scope>
    <source>
        <strain evidence="15 16">NPDC003040</strain>
    </source>
</reference>
<gene>
    <name evidence="15" type="ORF">ACFYV7_25520</name>
</gene>
<dbReference type="PANTHER" id="PTHR21404">
    <property type="entry name" value="HEN1"/>
    <property type="match status" value="1"/>
</dbReference>
<dbReference type="InterPro" id="IPR026610">
    <property type="entry name" value="Hen1"/>
</dbReference>
<sequence length="626" mass="66198">MLLTITCTPPEDADWPATDLGFLLHKNPDRVQAFEQSYGTAHVVYPEATAARCTVALVLEIDPIRLVRGRSRGTPDFSLGQYVNDRPYAASSLLSVAIGAVFRTALHGRCTLRPELAQTALPLRIELPAVPCRGGAEVAERVFAPLGWAVTATPLPLDPAFPEWGDSHYLRLELSGTVRLADALSHLYVLLPVLDGAKHYWLAADEVDKLIRAGGGWLAEHPERGWITRRYLARRQSLVRTALARLAELDEVEPELLDAVEEVDDAEEAGSSDLATGGSETGSASVQVADGEGVSAQARPVVADASTEIDAAGRAVADASKQVDVSASDLPVGGEIAAGDAADLASTVAGAHDTTVADPIDVAVAGATATDEAGVPDIAAPVVPDMAAAGGSDLAAARASDPAETPPGTVSLAVARRAAVRAALHELGARRVLDLGCGEGTLLRELLSDRTFTEIVGVDVSMRALHLAERKLRLERMPERVAQRLTLRQGALTYTDARLRGYDAAVLMEVIEHVDPPRLGALEHAVFAAAAPRAVLVTTPNAEVNVRFEGLAAGAFRHADHRFEWTRAEFAAWADGVAARHGYSVRFVPIGVVDAEFGAPTQMAVFSKVEFDNATVTVATTREGVA</sequence>
<evidence type="ECO:0000256" key="7">
    <source>
        <dbReference type="ARBA" id="ARBA00022723"/>
    </source>
</evidence>
<evidence type="ECO:0000256" key="5">
    <source>
        <dbReference type="ARBA" id="ARBA00022679"/>
    </source>
</evidence>
<evidence type="ECO:0000256" key="11">
    <source>
        <dbReference type="ARBA" id="ARBA00035025"/>
    </source>
</evidence>
<dbReference type="Proteomes" id="UP001601948">
    <property type="component" value="Unassembled WGS sequence"/>
</dbReference>
<comment type="cofactor">
    <cofactor evidence="1">
        <name>Mg(2+)</name>
        <dbReference type="ChEBI" id="CHEBI:18420"/>
    </cofactor>
</comment>